<accession>A0ABD5S3P9</accession>
<gene>
    <name evidence="7" type="ORF">ACFQE1_17635</name>
</gene>
<feature type="transmembrane region" description="Helical" evidence="6">
    <location>
        <begin position="60"/>
        <end position="83"/>
    </location>
</feature>
<feature type="transmembrane region" description="Helical" evidence="6">
    <location>
        <begin position="184"/>
        <end position="206"/>
    </location>
</feature>
<feature type="transmembrane region" description="Helical" evidence="6">
    <location>
        <begin position="89"/>
        <end position="108"/>
    </location>
</feature>
<keyword evidence="4 6" id="KW-1133">Transmembrane helix</keyword>
<evidence type="ECO:0000256" key="3">
    <source>
        <dbReference type="ARBA" id="ARBA00022692"/>
    </source>
</evidence>
<evidence type="ECO:0000256" key="5">
    <source>
        <dbReference type="ARBA" id="ARBA00023136"/>
    </source>
</evidence>
<feature type="transmembrane region" description="Helical" evidence="6">
    <location>
        <begin position="241"/>
        <end position="263"/>
    </location>
</feature>
<evidence type="ECO:0000313" key="7">
    <source>
        <dbReference type="EMBL" id="MFC6726151.1"/>
    </source>
</evidence>
<evidence type="ECO:0000256" key="1">
    <source>
        <dbReference type="ARBA" id="ARBA00004141"/>
    </source>
</evidence>
<protein>
    <submittedName>
        <fullName evidence="7">TMEM165/GDT1 family protein</fullName>
    </submittedName>
</protein>
<name>A0ABD5S3P9_9EURY</name>
<evidence type="ECO:0000256" key="4">
    <source>
        <dbReference type="ARBA" id="ARBA00022989"/>
    </source>
</evidence>
<feature type="transmembrane region" description="Helical" evidence="6">
    <location>
        <begin position="144"/>
        <end position="164"/>
    </location>
</feature>
<keyword evidence="8" id="KW-1185">Reference proteome</keyword>
<reference evidence="7 8" key="1">
    <citation type="journal article" date="2019" name="Int. J. Syst. Evol. Microbiol.">
        <title>The Global Catalogue of Microorganisms (GCM) 10K type strain sequencing project: providing services to taxonomists for standard genome sequencing and annotation.</title>
        <authorList>
            <consortium name="The Broad Institute Genomics Platform"/>
            <consortium name="The Broad Institute Genome Sequencing Center for Infectious Disease"/>
            <person name="Wu L."/>
            <person name="Ma J."/>
        </authorList>
    </citation>
    <scope>NUCLEOTIDE SEQUENCE [LARGE SCALE GENOMIC DNA]</scope>
    <source>
        <strain evidence="7 8">NBRC 111368</strain>
    </source>
</reference>
<keyword evidence="5 6" id="KW-0472">Membrane</keyword>
<dbReference type="Proteomes" id="UP001596328">
    <property type="component" value="Unassembled WGS sequence"/>
</dbReference>
<evidence type="ECO:0000256" key="6">
    <source>
        <dbReference type="SAM" id="Phobius"/>
    </source>
</evidence>
<dbReference type="InterPro" id="IPR001727">
    <property type="entry name" value="GDT1-like"/>
</dbReference>
<dbReference type="EMBL" id="JBHSWU010000922">
    <property type="protein sequence ID" value="MFC6726151.1"/>
    <property type="molecule type" value="Genomic_DNA"/>
</dbReference>
<comment type="similarity">
    <text evidence="2">Belongs to the GDT1 family.</text>
</comment>
<evidence type="ECO:0000256" key="2">
    <source>
        <dbReference type="ARBA" id="ARBA00009190"/>
    </source>
</evidence>
<dbReference type="PANTHER" id="PTHR12608:SF1">
    <property type="entry name" value="TRANSMEMBRANE PROTEIN 165"/>
    <property type="match status" value="1"/>
</dbReference>
<dbReference type="AlphaFoldDB" id="A0ABD5S3P9"/>
<dbReference type="Pfam" id="PF01169">
    <property type="entry name" value="GDT1"/>
    <property type="match status" value="2"/>
</dbReference>
<keyword evidence="3 6" id="KW-0812">Transmembrane</keyword>
<comment type="caution">
    <text evidence="7">The sequence shown here is derived from an EMBL/GenBank/DDBJ whole genome shotgun (WGS) entry which is preliminary data.</text>
</comment>
<organism evidence="7 8">
    <name type="scientific">Halobium palmae</name>
    <dbReference type="NCBI Taxonomy" id="1776492"/>
    <lineage>
        <taxon>Archaea</taxon>
        <taxon>Methanobacteriati</taxon>
        <taxon>Methanobacteriota</taxon>
        <taxon>Stenosarchaea group</taxon>
        <taxon>Halobacteria</taxon>
        <taxon>Halobacteriales</taxon>
        <taxon>Haloferacaceae</taxon>
        <taxon>Halobium</taxon>
    </lineage>
</organism>
<evidence type="ECO:0000313" key="8">
    <source>
        <dbReference type="Proteomes" id="UP001596328"/>
    </source>
</evidence>
<dbReference type="PANTHER" id="PTHR12608">
    <property type="entry name" value="TRANSMEMBRANE PROTEIN HTP-1 RELATED"/>
    <property type="match status" value="1"/>
</dbReference>
<dbReference type="GO" id="GO:0016020">
    <property type="term" value="C:membrane"/>
    <property type="evidence" value="ECO:0007669"/>
    <property type="project" value="UniProtKB-SubCell"/>
</dbReference>
<proteinExistence type="inferred from homology"/>
<comment type="subcellular location">
    <subcellularLocation>
        <location evidence="1">Membrane</location>
        <topology evidence="1">Multi-pass membrane protein</topology>
    </subcellularLocation>
</comment>
<sequence>MFHAPLVQLPLQSGLDSVVQRYSGHGPLLAAFLANLLATFGDKGQLVVVTLASRYDAKRVFAGAMAAFCAWSAVEVLLGRWITRTIPEGVMTLLTGGLFVLFGLWTLYSAYRHFSTDGELSPESVATGGGLGMGLTGRLLPDSLLARVGGYGGVLTSFVFIVFAEFGDKTQLLTINLAATFPDAPVAVFVGVVAALGLRTGVDAVIGEQAERWIPTKWIELGAAIVFVAFGLFVLKLIPSAGLLAVLGVLLLTGVAGLARTLLR</sequence>